<dbReference type="Proteomes" id="UP001438292">
    <property type="component" value="Unassembled WGS sequence"/>
</dbReference>
<evidence type="ECO:0000256" key="1">
    <source>
        <dbReference type="SAM" id="Phobius"/>
    </source>
</evidence>
<evidence type="ECO:0008006" key="4">
    <source>
        <dbReference type="Google" id="ProtNLM"/>
    </source>
</evidence>
<accession>A0ABV0HAX1</accession>
<feature type="transmembrane region" description="Helical" evidence="1">
    <location>
        <begin position="6"/>
        <end position="26"/>
    </location>
</feature>
<gene>
    <name evidence="2" type="ORF">ABH309_18535</name>
</gene>
<protein>
    <recommendedName>
        <fullName evidence="4">DUF4760 domain-containing protein</fullName>
    </recommendedName>
</protein>
<keyword evidence="1" id="KW-1133">Transmembrane helix</keyword>
<keyword evidence="1" id="KW-0472">Membrane</keyword>
<name>A0ABV0HAX1_9NEIS</name>
<dbReference type="RefSeq" id="WP_346194426.1">
    <property type="nucleotide sequence ID" value="NZ_JBDJHV010000013.1"/>
</dbReference>
<proteinExistence type="predicted"/>
<organism evidence="2 3">
    <name type="scientific">Chromobacterium piscinae</name>
    <dbReference type="NCBI Taxonomy" id="686831"/>
    <lineage>
        <taxon>Bacteria</taxon>
        <taxon>Pseudomonadati</taxon>
        <taxon>Pseudomonadota</taxon>
        <taxon>Betaproteobacteria</taxon>
        <taxon>Neisseriales</taxon>
        <taxon>Chromobacteriaceae</taxon>
        <taxon>Chromobacterium</taxon>
    </lineage>
</organism>
<reference evidence="2 3" key="1">
    <citation type="submission" date="2024-05" db="EMBL/GenBank/DDBJ databases">
        <authorList>
            <person name="De Oliveira J.P."/>
            <person name="Noriler S.A."/>
            <person name="De Oliveira A.G."/>
            <person name="Sipoli D.S."/>
        </authorList>
    </citation>
    <scope>NUCLEOTIDE SEQUENCE [LARGE SCALE GENOMIC DNA]</scope>
    <source>
        <strain evidence="2 3">LABIM186</strain>
    </source>
</reference>
<keyword evidence="1" id="KW-0812">Transmembrane</keyword>
<comment type="caution">
    <text evidence="2">The sequence shown here is derived from an EMBL/GenBank/DDBJ whole genome shotgun (WGS) entry which is preliminary data.</text>
</comment>
<dbReference type="EMBL" id="JBDQQU010000020">
    <property type="protein sequence ID" value="MEO3956441.1"/>
    <property type="molecule type" value="Genomic_DNA"/>
</dbReference>
<evidence type="ECO:0000313" key="2">
    <source>
        <dbReference type="EMBL" id="MEO3956441.1"/>
    </source>
</evidence>
<keyword evidence="3" id="KW-1185">Reference proteome</keyword>
<sequence length="144" mass="16152">MDAPILVAVISSAASIVVAAVAFFLTKRKEREAEWKKQKLEHYREFMDALSGTVGSDSTSEEERRWTRAANAIGLVASHRVLLALWQFQDAIARSNPNPSRKAHDEALNKLMFAIRFDLQISPADDPETFSYRLWCSGTNDPKG</sequence>
<evidence type="ECO:0000313" key="3">
    <source>
        <dbReference type="Proteomes" id="UP001438292"/>
    </source>
</evidence>